<reference evidence="2 3" key="1">
    <citation type="submission" date="2018-12" db="EMBL/GenBank/DDBJ databases">
        <title>bacterium Hansschlegelia zhihuaiae S113.</title>
        <authorList>
            <person name="He J."/>
        </authorList>
    </citation>
    <scope>NUCLEOTIDE SEQUENCE [LARGE SCALE GENOMIC DNA]</scope>
    <source>
        <strain evidence="2 3">S 113</strain>
    </source>
</reference>
<comment type="caution">
    <text evidence="2">The sequence shown here is derived from an EMBL/GenBank/DDBJ whole genome shotgun (WGS) entry which is preliminary data.</text>
</comment>
<proteinExistence type="predicted"/>
<dbReference type="SUPFAM" id="SSF53756">
    <property type="entry name" value="UDP-Glycosyltransferase/glycogen phosphorylase"/>
    <property type="match status" value="1"/>
</dbReference>
<dbReference type="Gene3D" id="3.40.50.2000">
    <property type="entry name" value="Glycogen Phosphorylase B"/>
    <property type="match status" value="1"/>
</dbReference>
<keyword evidence="3" id="KW-1185">Reference proteome</keyword>
<sequence length="343" mass="36216">MTEAPIGYYVHHHGEGHRRRAMAIAKQAPGRLTLIGTGVAGLQGPFDTLDLPDDRLTGSGFDGEDNACERPDSLHYAPVHHDGVRGRARAVAGWIAERRPALMVVDVSVEIAMLARLCATPTIYVRLAGARWDEAHLDAFRGAQALIAPFDRRCEVYDAPGWVVSKTRYLPGLGAAPASAASRDNVVLVAFGRGGAKTTPEDVTDAAAATPARRWRVIGPMARPLAPPANLDVAGWVDHAEQEIARAGVVVGGAGDGVLSAAAAGGRPFVCVPEDRQFDEQRAKANALKKAGAAVVLPAWPRPAEWPGVLADAEAIDPLRLSSFHDPDGPAKAASFILGQADR</sequence>
<dbReference type="OrthoDB" id="9809594at2"/>
<dbReference type="GO" id="GO:0016758">
    <property type="term" value="F:hexosyltransferase activity"/>
    <property type="evidence" value="ECO:0007669"/>
    <property type="project" value="InterPro"/>
</dbReference>
<evidence type="ECO:0000313" key="2">
    <source>
        <dbReference type="EMBL" id="RXF67939.1"/>
    </source>
</evidence>
<name>A0A4Q0M5C4_9HYPH</name>
<evidence type="ECO:0000313" key="3">
    <source>
        <dbReference type="Proteomes" id="UP000289708"/>
    </source>
</evidence>
<protein>
    <submittedName>
        <fullName evidence="2">Glycosyltransferase</fullName>
    </submittedName>
</protein>
<dbReference type="Pfam" id="PF04101">
    <property type="entry name" value="Glyco_tran_28_C"/>
    <property type="match status" value="1"/>
</dbReference>
<accession>A0A4Q0M5C4</accession>
<dbReference type="EMBL" id="RYFI01000029">
    <property type="protein sequence ID" value="RXF67939.1"/>
    <property type="molecule type" value="Genomic_DNA"/>
</dbReference>
<evidence type="ECO:0000259" key="1">
    <source>
        <dbReference type="Pfam" id="PF04101"/>
    </source>
</evidence>
<feature type="domain" description="Glycosyl transferase family 28 C-terminal" evidence="1">
    <location>
        <begin position="230"/>
        <end position="298"/>
    </location>
</feature>
<keyword evidence="2" id="KW-0808">Transferase</keyword>
<gene>
    <name evidence="2" type="ORF">EK403_20655</name>
</gene>
<dbReference type="RefSeq" id="WP_128779349.1">
    <property type="nucleotide sequence ID" value="NZ_RYFI01000029.1"/>
</dbReference>
<dbReference type="InterPro" id="IPR007235">
    <property type="entry name" value="Glyco_trans_28_C"/>
</dbReference>
<dbReference type="AlphaFoldDB" id="A0A4Q0M5C4"/>
<organism evidence="2 3">
    <name type="scientific">Hansschlegelia zhihuaiae</name>
    <dbReference type="NCBI Taxonomy" id="405005"/>
    <lineage>
        <taxon>Bacteria</taxon>
        <taxon>Pseudomonadati</taxon>
        <taxon>Pseudomonadota</taxon>
        <taxon>Alphaproteobacteria</taxon>
        <taxon>Hyphomicrobiales</taxon>
        <taxon>Methylopilaceae</taxon>
        <taxon>Hansschlegelia</taxon>
    </lineage>
</organism>
<dbReference type="Proteomes" id="UP000289708">
    <property type="component" value="Unassembled WGS sequence"/>
</dbReference>